<keyword evidence="7" id="KW-0998">Cell outer membrane</keyword>
<name>A0A244EN32_PSESX</name>
<keyword evidence="5" id="KW-0812">Transmembrane</keyword>
<comment type="caution">
    <text evidence="10">The sequence shown here is derived from an EMBL/GenBank/DDBJ whole genome shotgun (WGS) entry which is preliminary data.</text>
</comment>
<dbReference type="InterPro" id="IPR003423">
    <property type="entry name" value="OMP_efflux"/>
</dbReference>
<comment type="similarity">
    <text evidence="2">Belongs to the outer membrane factor (OMF) (TC 1.B.17) family.</text>
</comment>
<evidence type="ECO:0000256" key="7">
    <source>
        <dbReference type="ARBA" id="ARBA00023237"/>
    </source>
</evidence>
<evidence type="ECO:0000313" key="11">
    <source>
        <dbReference type="Proteomes" id="UP000195128"/>
    </source>
</evidence>
<dbReference type="GO" id="GO:0015562">
    <property type="term" value="F:efflux transmembrane transporter activity"/>
    <property type="evidence" value="ECO:0007669"/>
    <property type="project" value="InterPro"/>
</dbReference>
<sequence length="491" mass="53985">MLLQGCAVYLPAFKTVLLLSFAVIAAPLSAASAQVDTSSALDRARQRQDTTTSRADLLSVYEAASYNDARLSAARHAYKAEREAVPQARAGLLPNVTAGATTEVTNLKRDEPALSRERSGTTVRANLSQPLFRIDRWFQLKAAQSSVSQAELELSAQEQTLVLTAAQAYFETLRQLDAYAAAQAEEAALLRQRDQAQGRLEDGASSITDVYDAQAAYDNARANRQQFQRKVDDAYEALERLTRHTYTSIAGMGHQLPIEAPVPNDARVWVDTAIRQNLELQASEYAVSAATHTLSQRKSGHAPTIDAVASYRKGDNDSFGYSNPTDFGSNGYRDRVAQSSIGIELNIPLYSGGMTHSQIKESTERLYQTQDEQEDRRREVVLNTRNAFRGINAGIEQISARRQSIVSGQKSVEANQVGVDVGSRNIADVLNAQRQLYAAVRDYNDARYDYILDTLKLKQAAGTLGPDDLNALAHYLKQDYDPARDFLPPGS</sequence>
<reference evidence="10 11" key="1">
    <citation type="submission" date="2017-01" db="EMBL/GenBank/DDBJ databases">
        <authorList>
            <person name="Mah S.A."/>
            <person name="Swanson W.J."/>
            <person name="Moy G.W."/>
            <person name="Vacquier V.D."/>
        </authorList>
    </citation>
    <scope>NUCLEOTIDE SEQUENCE [LARGE SCALE GENOMIC DNA]</scope>
    <source>
        <strain evidence="10">PDD-32b-74</strain>
    </source>
</reference>
<dbReference type="GO" id="GO:1990281">
    <property type="term" value="C:efflux pump complex"/>
    <property type="evidence" value="ECO:0007669"/>
    <property type="project" value="TreeGrafter"/>
</dbReference>
<dbReference type="SUPFAM" id="SSF56954">
    <property type="entry name" value="Outer membrane efflux proteins (OEP)"/>
    <property type="match status" value="1"/>
</dbReference>
<comment type="subcellular location">
    <subcellularLocation>
        <location evidence="1">Cell outer membrane</location>
    </subcellularLocation>
</comment>
<dbReference type="PANTHER" id="PTHR30026:SF20">
    <property type="entry name" value="OUTER MEMBRANE PROTEIN TOLC"/>
    <property type="match status" value="1"/>
</dbReference>
<gene>
    <name evidence="10" type="ORF">BW686_18150</name>
</gene>
<accession>A0A244EN32</accession>
<feature type="chain" id="PRO_5013032274" evidence="9">
    <location>
        <begin position="26"/>
        <end position="491"/>
    </location>
</feature>
<evidence type="ECO:0000313" key="10">
    <source>
        <dbReference type="EMBL" id="OUM05868.1"/>
    </source>
</evidence>
<dbReference type="NCBIfam" id="TIGR01844">
    <property type="entry name" value="type_I_sec_TolC"/>
    <property type="match status" value="1"/>
</dbReference>
<keyword evidence="4" id="KW-1134">Transmembrane beta strand</keyword>
<dbReference type="EMBL" id="MTSA01000014">
    <property type="protein sequence ID" value="OUM05868.1"/>
    <property type="molecule type" value="Genomic_DNA"/>
</dbReference>
<feature type="coiled-coil region" evidence="8">
    <location>
        <begin position="140"/>
        <end position="244"/>
    </location>
</feature>
<dbReference type="Pfam" id="PF02321">
    <property type="entry name" value="OEP"/>
    <property type="match status" value="2"/>
</dbReference>
<evidence type="ECO:0000256" key="6">
    <source>
        <dbReference type="ARBA" id="ARBA00023136"/>
    </source>
</evidence>
<organism evidence="10 11">
    <name type="scientific">Pseudomonas syringae</name>
    <dbReference type="NCBI Taxonomy" id="317"/>
    <lineage>
        <taxon>Bacteria</taxon>
        <taxon>Pseudomonadati</taxon>
        <taxon>Pseudomonadota</taxon>
        <taxon>Gammaproteobacteria</taxon>
        <taxon>Pseudomonadales</taxon>
        <taxon>Pseudomonadaceae</taxon>
        <taxon>Pseudomonas</taxon>
    </lineage>
</organism>
<keyword evidence="3" id="KW-0813">Transport</keyword>
<evidence type="ECO:0000256" key="4">
    <source>
        <dbReference type="ARBA" id="ARBA00022452"/>
    </source>
</evidence>
<dbReference type="AlphaFoldDB" id="A0A244EN32"/>
<evidence type="ECO:0000256" key="3">
    <source>
        <dbReference type="ARBA" id="ARBA00022448"/>
    </source>
</evidence>
<evidence type="ECO:0000256" key="1">
    <source>
        <dbReference type="ARBA" id="ARBA00004442"/>
    </source>
</evidence>
<evidence type="ECO:0000256" key="9">
    <source>
        <dbReference type="SAM" id="SignalP"/>
    </source>
</evidence>
<dbReference type="GO" id="GO:0009279">
    <property type="term" value="C:cell outer membrane"/>
    <property type="evidence" value="ECO:0007669"/>
    <property type="project" value="UniProtKB-SubCell"/>
</dbReference>
<proteinExistence type="inferred from homology"/>
<keyword evidence="8" id="KW-0175">Coiled coil</keyword>
<evidence type="ECO:0000256" key="8">
    <source>
        <dbReference type="SAM" id="Coils"/>
    </source>
</evidence>
<feature type="signal peptide" evidence="9">
    <location>
        <begin position="1"/>
        <end position="25"/>
    </location>
</feature>
<dbReference type="GO" id="GO:0015288">
    <property type="term" value="F:porin activity"/>
    <property type="evidence" value="ECO:0007669"/>
    <property type="project" value="TreeGrafter"/>
</dbReference>
<dbReference type="PANTHER" id="PTHR30026">
    <property type="entry name" value="OUTER MEMBRANE PROTEIN TOLC"/>
    <property type="match status" value="1"/>
</dbReference>
<dbReference type="InterPro" id="IPR051906">
    <property type="entry name" value="TolC-like"/>
</dbReference>
<keyword evidence="9" id="KW-0732">Signal</keyword>
<protein>
    <submittedName>
        <fullName evidence="10">Channel protein TolC</fullName>
    </submittedName>
</protein>
<dbReference type="Gene3D" id="1.20.1600.10">
    <property type="entry name" value="Outer membrane efflux proteins (OEP)"/>
    <property type="match status" value="1"/>
</dbReference>
<evidence type="ECO:0000256" key="2">
    <source>
        <dbReference type="ARBA" id="ARBA00007613"/>
    </source>
</evidence>
<dbReference type="Proteomes" id="UP000195128">
    <property type="component" value="Unassembled WGS sequence"/>
</dbReference>
<evidence type="ECO:0000256" key="5">
    <source>
        <dbReference type="ARBA" id="ARBA00022692"/>
    </source>
</evidence>
<keyword evidence="6" id="KW-0472">Membrane</keyword>
<dbReference type="InterPro" id="IPR010130">
    <property type="entry name" value="T1SS_OMP_TolC"/>
</dbReference>